<dbReference type="PROSITE" id="PS51257">
    <property type="entry name" value="PROKAR_LIPOPROTEIN"/>
    <property type="match status" value="1"/>
</dbReference>
<dbReference type="Pfam" id="PF13845">
    <property type="entry name" value="Septum_form"/>
    <property type="match status" value="1"/>
</dbReference>
<organism evidence="4 5">
    <name type="scientific">Nocardioides massiliensis</name>
    <dbReference type="NCBI Taxonomy" id="1325935"/>
    <lineage>
        <taxon>Bacteria</taxon>
        <taxon>Bacillati</taxon>
        <taxon>Actinomycetota</taxon>
        <taxon>Actinomycetes</taxon>
        <taxon>Propionibacteriales</taxon>
        <taxon>Nocardioidaceae</taxon>
        <taxon>Nocardioides</taxon>
    </lineage>
</organism>
<proteinExistence type="predicted"/>
<evidence type="ECO:0000313" key="4">
    <source>
        <dbReference type="EMBL" id="MDP9822435.1"/>
    </source>
</evidence>
<feature type="chain" id="PRO_5046273389" description="Septum formation-related domain-containing protein" evidence="2">
    <location>
        <begin position="26"/>
        <end position="275"/>
    </location>
</feature>
<dbReference type="InterPro" id="IPR026004">
    <property type="entry name" value="Septum_form"/>
</dbReference>
<sequence length="275" mass="29812">MSRSPRTGSCARTAAGALLALLLTACTGTSDQPRDDTSSPAASPEEAATSAAPASPPARGACYDLDFAQATASSVTAEPVDCSDPHTALTVHVTRTDAPGSVDTARACNRRVDRFLGGDREARRLSRFAAVWFTPTGDEQAAGAQWVRCDVVAVESREKLTTLPAPRVMRGILDRPRGRRFDLCATAAPGSDGFERVVCARPHRWRAIATLRVPARRGDAYPGQRAARDAGLDQCRRTARASVQADRVRFGWEWPTAEQWEAGQRYGYCWVPRRN</sequence>
<feature type="compositionally biased region" description="Low complexity" evidence="1">
    <location>
        <begin position="38"/>
        <end position="53"/>
    </location>
</feature>
<keyword evidence="5" id="KW-1185">Reference proteome</keyword>
<feature type="domain" description="Septum formation-related" evidence="3">
    <location>
        <begin position="105"/>
        <end position="269"/>
    </location>
</feature>
<dbReference type="Proteomes" id="UP001240447">
    <property type="component" value="Unassembled WGS sequence"/>
</dbReference>
<reference evidence="4 5" key="1">
    <citation type="submission" date="2023-07" db="EMBL/GenBank/DDBJ databases">
        <title>Sequencing the genomes of 1000 actinobacteria strains.</title>
        <authorList>
            <person name="Klenk H.-P."/>
        </authorList>
    </citation>
    <scope>NUCLEOTIDE SEQUENCE [LARGE SCALE GENOMIC DNA]</scope>
    <source>
        <strain evidence="4 5">GD13</strain>
    </source>
</reference>
<gene>
    <name evidence="4" type="ORF">J2S59_002244</name>
</gene>
<dbReference type="EMBL" id="JAUSQM010000001">
    <property type="protein sequence ID" value="MDP9822435.1"/>
    <property type="molecule type" value="Genomic_DNA"/>
</dbReference>
<evidence type="ECO:0000256" key="2">
    <source>
        <dbReference type="SAM" id="SignalP"/>
    </source>
</evidence>
<accession>A0ABT9NQU7</accession>
<evidence type="ECO:0000313" key="5">
    <source>
        <dbReference type="Proteomes" id="UP001240447"/>
    </source>
</evidence>
<feature type="region of interest" description="Disordered" evidence="1">
    <location>
        <begin position="29"/>
        <end position="57"/>
    </location>
</feature>
<feature type="signal peptide" evidence="2">
    <location>
        <begin position="1"/>
        <end position="25"/>
    </location>
</feature>
<comment type="caution">
    <text evidence="4">The sequence shown here is derived from an EMBL/GenBank/DDBJ whole genome shotgun (WGS) entry which is preliminary data.</text>
</comment>
<protein>
    <recommendedName>
        <fullName evidence="3">Septum formation-related domain-containing protein</fullName>
    </recommendedName>
</protein>
<keyword evidence="2" id="KW-0732">Signal</keyword>
<evidence type="ECO:0000259" key="3">
    <source>
        <dbReference type="Pfam" id="PF13845"/>
    </source>
</evidence>
<dbReference type="RefSeq" id="WP_181641785.1">
    <property type="nucleotide sequence ID" value="NZ_JAUSQM010000001.1"/>
</dbReference>
<name>A0ABT9NQU7_9ACTN</name>
<evidence type="ECO:0000256" key="1">
    <source>
        <dbReference type="SAM" id="MobiDB-lite"/>
    </source>
</evidence>